<organism evidence="2 3">
    <name type="scientific">Aldrovandia affinis</name>
    <dbReference type="NCBI Taxonomy" id="143900"/>
    <lineage>
        <taxon>Eukaryota</taxon>
        <taxon>Metazoa</taxon>
        <taxon>Chordata</taxon>
        <taxon>Craniata</taxon>
        <taxon>Vertebrata</taxon>
        <taxon>Euteleostomi</taxon>
        <taxon>Actinopterygii</taxon>
        <taxon>Neopterygii</taxon>
        <taxon>Teleostei</taxon>
        <taxon>Notacanthiformes</taxon>
        <taxon>Halosauridae</taxon>
        <taxon>Aldrovandia</taxon>
    </lineage>
</organism>
<comment type="caution">
    <text evidence="2">The sequence shown here is derived from an EMBL/GenBank/DDBJ whole genome shotgun (WGS) entry which is preliminary data.</text>
</comment>
<evidence type="ECO:0000256" key="1">
    <source>
        <dbReference type="SAM" id="MobiDB-lite"/>
    </source>
</evidence>
<proteinExistence type="predicted"/>
<protein>
    <submittedName>
        <fullName evidence="2">Uncharacterized protein</fullName>
    </submittedName>
</protein>
<gene>
    <name evidence="2" type="ORF">AAFF_G00077550</name>
</gene>
<accession>A0AAD7WCN3</accession>
<sequence>MSQADRGRDVPPAPLRTTSLLARPPWKPRARQVGRWAGEMSTPRTLTSKGQSHRVKRRSFQSTVPGSPALGSLRNGLWSAAIAKPPCSSRIFNGQPQEQAAAIQQ</sequence>
<dbReference type="EMBL" id="JAINUG010000148">
    <property type="protein sequence ID" value="KAJ8392187.1"/>
    <property type="molecule type" value="Genomic_DNA"/>
</dbReference>
<dbReference type="Proteomes" id="UP001221898">
    <property type="component" value="Unassembled WGS sequence"/>
</dbReference>
<name>A0AAD7WCN3_9TELE</name>
<reference evidence="2" key="1">
    <citation type="journal article" date="2023" name="Science">
        <title>Genome structures resolve the early diversification of teleost fishes.</title>
        <authorList>
            <person name="Parey E."/>
            <person name="Louis A."/>
            <person name="Montfort J."/>
            <person name="Bouchez O."/>
            <person name="Roques C."/>
            <person name="Iampietro C."/>
            <person name="Lluch J."/>
            <person name="Castinel A."/>
            <person name="Donnadieu C."/>
            <person name="Desvignes T."/>
            <person name="Floi Bucao C."/>
            <person name="Jouanno E."/>
            <person name="Wen M."/>
            <person name="Mejri S."/>
            <person name="Dirks R."/>
            <person name="Jansen H."/>
            <person name="Henkel C."/>
            <person name="Chen W.J."/>
            <person name="Zahm M."/>
            <person name="Cabau C."/>
            <person name="Klopp C."/>
            <person name="Thompson A.W."/>
            <person name="Robinson-Rechavi M."/>
            <person name="Braasch I."/>
            <person name="Lecointre G."/>
            <person name="Bobe J."/>
            <person name="Postlethwait J.H."/>
            <person name="Berthelot C."/>
            <person name="Roest Crollius H."/>
            <person name="Guiguen Y."/>
        </authorList>
    </citation>
    <scope>NUCLEOTIDE SEQUENCE</scope>
    <source>
        <strain evidence="2">NC1722</strain>
    </source>
</reference>
<feature type="region of interest" description="Disordered" evidence="1">
    <location>
        <begin position="1"/>
        <end position="70"/>
    </location>
</feature>
<evidence type="ECO:0000313" key="3">
    <source>
        <dbReference type="Proteomes" id="UP001221898"/>
    </source>
</evidence>
<keyword evidence="3" id="KW-1185">Reference proteome</keyword>
<evidence type="ECO:0000313" key="2">
    <source>
        <dbReference type="EMBL" id="KAJ8392187.1"/>
    </source>
</evidence>
<dbReference type="AlphaFoldDB" id="A0AAD7WCN3"/>